<dbReference type="Proteomes" id="UP000277204">
    <property type="component" value="Unassembled WGS sequence"/>
</dbReference>
<reference evidence="1 2" key="1">
    <citation type="submission" date="2018-11" db="EMBL/GenBank/DDBJ databases">
        <authorList>
            <consortium name="Pathogen Informatics"/>
        </authorList>
    </citation>
    <scope>NUCLEOTIDE SEQUENCE [LARGE SCALE GENOMIC DNA]</scope>
    <source>
        <strain evidence="1 2">Zambia</strain>
    </source>
</reference>
<proteinExistence type="predicted"/>
<sequence length="109" mass="12556">MIHERSVLCHQLEEMSIGKDKSEHKTYLTAKNIRTHFIENNETLKDDYSKYSYRTELDSNCETEFTSEVPKSVITNILNDKLETISPSDESTFMSNKITELRSDATDGS</sequence>
<protein>
    <submittedName>
        <fullName evidence="1">Uncharacterized protein</fullName>
    </submittedName>
</protein>
<dbReference type="AlphaFoldDB" id="A0A183M1Y5"/>
<dbReference type="EMBL" id="UZAI01005030">
    <property type="protein sequence ID" value="VDO88805.1"/>
    <property type="molecule type" value="Genomic_DNA"/>
</dbReference>
<keyword evidence="2" id="KW-1185">Reference proteome</keyword>
<evidence type="ECO:0000313" key="1">
    <source>
        <dbReference type="EMBL" id="VDO88805.1"/>
    </source>
</evidence>
<gene>
    <name evidence="1" type="ORF">SMRZ_LOCUS10060</name>
</gene>
<name>A0A183M1Y5_9TREM</name>
<accession>A0A183M1Y5</accession>
<evidence type="ECO:0000313" key="2">
    <source>
        <dbReference type="Proteomes" id="UP000277204"/>
    </source>
</evidence>
<organism evidence="1 2">
    <name type="scientific">Schistosoma margrebowiei</name>
    <dbReference type="NCBI Taxonomy" id="48269"/>
    <lineage>
        <taxon>Eukaryota</taxon>
        <taxon>Metazoa</taxon>
        <taxon>Spiralia</taxon>
        <taxon>Lophotrochozoa</taxon>
        <taxon>Platyhelminthes</taxon>
        <taxon>Trematoda</taxon>
        <taxon>Digenea</taxon>
        <taxon>Strigeidida</taxon>
        <taxon>Schistosomatoidea</taxon>
        <taxon>Schistosomatidae</taxon>
        <taxon>Schistosoma</taxon>
    </lineage>
</organism>